<dbReference type="SMART" id="SM00642">
    <property type="entry name" value="Aamy"/>
    <property type="match status" value="1"/>
</dbReference>
<evidence type="ECO:0000256" key="1">
    <source>
        <dbReference type="ARBA" id="ARBA00008061"/>
    </source>
</evidence>
<reference evidence="3" key="1">
    <citation type="journal article" date="2020" name="Stud. Mycol.">
        <title>101 Dothideomycetes genomes: a test case for predicting lifestyles and emergence of pathogens.</title>
        <authorList>
            <person name="Haridas S."/>
            <person name="Albert R."/>
            <person name="Binder M."/>
            <person name="Bloem J."/>
            <person name="Labutti K."/>
            <person name="Salamov A."/>
            <person name="Andreopoulos B."/>
            <person name="Baker S."/>
            <person name="Barry K."/>
            <person name="Bills G."/>
            <person name="Bluhm B."/>
            <person name="Cannon C."/>
            <person name="Castanera R."/>
            <person name="Culley D."/>
            <person name="Daum C."/>
            <person name="Ezra D."/>
            <person name="Gonzalez J."/>
            <person name="Henrissat B."/>
            <person name="Kuo A."/>
            <person name="Liang C."/>
            <person name="Lipzen A."/>
            <person name="Lutzoni F."/>
            <person name="Magnuson J."/>
            <person name="Mondo S."/>
            <person name="Nolan M."/>
            <person name="Ohm R."/>
            <person name="Pangilinan J."/>
            <person name="Park H.-J."/>
            <person name="Ramirez L."/>
            <person name="Alfaro M."/>
            <person name="Sun H."/>
            <person name="Tritt A."/>
            <person name="Yoshinaga Y."/>
            <person name="Zwiers L.-H."/>
            <person name="Turgeon B."/>
            <person name="Goodwin S."/>
            <person name="Spatafora J."/>
            <person name="Crous P."/>
            <person name="Grigoriev I."/>
        </authorList>
    </citation>
    <scope>NUCLEOTIDE SEQUENCE</scope>
    <source>
        <strain evidence="3">CBS 116435</strain>
    </source>
</reference>
<dbReference type="GO" id="GO:0005975">
    <property type="term" value="P:carbohydrate metabolic process"/>
    <property type="evidence" value="ECO:0007669"/>
    <property type="project" value="InterPro"/>
</dbReference>
<dbReference type="Gene3D" id="3.20.20.80">
    <property type="entry name" value="Glycosidases"/>
    <property type="match status" value="1"/>
</dbReference>
<dbReference type="Gene3D" id="2.60.40.1180">
    <property type="entry name" value="Golgi alpha-mannosidase II"/>
    <property type="match status" value="1"/>
</dbReference>
<dbReference type="SUPFAM" id="SSF51445">
    <property type="entry name" value="(Trans)glycosidases"/>
    <property type="match status" value="1"/>
</dbReference>
<dbReference type="PANTHER" id="PTHR43447">
    <property type="entry name" value="ALPHA-AMYLASE"/>
    <property type="match status" value="1"/>
</dbReference>
<dbReference type="Proteomes" id="UP000799441">
    <property type="component" value="Unassembled WGS sequence"/>
</dbReference>
<gene>
    <name evidence="3" type="ORF">K431DRAFT_350566</name>
</gene>
<protein>
    <submittedName>
        <fullName evidence="3">Glycoside hydrolase family 13 protein</fullName>
    </submittedName>
</protein>
<dbReference type="AlphaFoldDB" id="A0A9P4PYF1"/>
<dbReference type="Gene3D" id="2.40.30.140">
    <property type="match status" value="1"/>
</dbReference>
<comment type="similarity">
    <text evidence="1">Belongs to the glycosyl hydrolase 13 family.</text>
</comment>
<keyword evidence="3" id="KW-0378">Hydrolase</keyword>
<dbReference type="InterPro" id="IPR006047">
    <property type="entry name" value="GH13_cat_dom"/>
</dbReference>
<dbReference type="InterPro" id="IPR013780">
    <property type="entry name" value="Glyco_hydro_b"/>
</dbReference>
<keyword evidence="4" id="KW-1185">Reference proteome</keyword>
<dbReference type="OrthoDB" id="550577at2759"/>
<name>A0A9P4PYF1_9PEZI</name>
<feature type="domain" description="Glycosyl hydrolase family 13 catalytic" evidence="2">
    <location>
        <begin position="42"/>
        <end position="524"/>
    </location>
</feature>
<dbReference type="EMBL" id="MU003894">
    <property type="protein sequence ID" value="KAF2716120.1"/>
    <property type="molecule type" value="Genomic_DNA"/>
</dbReference>
<comment type="caution">
    <text evidence="3">The sequence shown here is derived from an EMBL/GenBank/DDBJ whole genome shotgun (WGS) entry which is preliminary data.</text>
</comment>
<dbReference type="CDD" id="cd11318">
    <property type="entry name" value="AmyAc_bac_fung_AmyA"/>
    <property type="match status" value="1"/>
</dbReference>
<proteinExistence type="inferred from homology"/>
<evidence type="ECO:0000313" key="3">
    <source>
        <dbReference type="EMBL" id="KAF2716120.1"/>
    </source>
</evidence>
<evidence type="ECO:0000259" key="2">
    <source>
        <dbReference type="SMART" id="SM00642"/>
    </source>
</evidence>
<sequence>MKKMLVGNEGGKSRAIKVFPERGDMNSGGMASCIENKTPQNELLFQTFEWYTSSTPPAPNETYSPHSHYAQLLRSLPSLAKLGVTSVWLPPGCKANNPQGNGYDCYDIWDLGEFDQKWARSTKWGSREELHDLLGKAHELGVECIWDAVLNHKTAGDATDEAWAVEVDSQGKHPYQQINRDFITNLTNQDRRREICQPLRVEAWLKYDFPGRGDRYSSMKWRAEHFNGTDWDQRREKNAIYKLIDDPATLPKPGKEDAIHPSHPHSGVSGMNRLAKLANKFTSPPVPPRRPGKGWADDVDDLFGNFDYLMFSNIDYTHPEVRDDVVKWGNWMINETGVDGFRLDAVQHFSFAFTRHWIDQIQQASLQKRGKSAFVVGEIWTGEVKRIVRWLDQVSTPSIPVHAYDSPLVYNFSRISEDVRTGSKNSDLRTILRDSLVSSRPHQAVTLVTNHDTQPGQASYVPINPTMKSLFYAFILLRREGVPCVFWGDLYGTKGPRAEPPSCTTFNGMRTLLPDLMLARKYFAYGDQREYFDSSSCVGFTRAGTHDRLGCAVVMSIVNPQLANTKKMTVGSPGETWVDIMGNAEAVVIDRKGVGAFIARGMSVSVYVKKKDWTLDIFPEAAAAVKS</sequence>
<dbReference type="GO" id="GO:0016787">
    <property type="term" value="F:hydrolase activity"/>
    <property type="evidence" value="ECO:0007669"/>
    <property type="project" value="UniProtKB-KW"/>
</dbReference>
<organism evidence="3 4">
    <name type="scientific">Polychaeton citri CBS 116435</name>
    <dbReference type="NCBI Taxonomy" id="1314669"/>
    <lineage>
        <taxon>Eukaryota</taxon>
        <taxon>Fungi</taxon>
        <taxon>Dikarya</taxon>
        <taxon>Ascomycota</taxon>
        <taxon>Pezizomycotina</taxon>
        <taxon>Dothideomycetes</taxon>
        <taxon>Dothideomycetidae</taxon>
        <taxon>Capnodiales</taxon>
        <taxon>Capnodiaceae</taxon>
        <taxon>Polychaeton</taxon>
    </lineage>
</organism>
<accession>A0A9P4PYF1</accession>
<evidence type="ECO:0000313" key="4">
    <source>
        <dbReference type="Proteomes" id="UP000799441"/>
    </source>
</evidence>
<dbReference type="SUPFAM" id="SSF51011">
    <property type="entry name" value="Glycosyl hydrolase domain"/>
    <property type="match status" value="1"/>
</dbReference>
<dbReference type="InterPro" id="IPR017853">
    <property type="entry name" value="GH"/>
</dbReference>
<dbReference type="Pfam" id="PF00128">
    <property type="entry name" value="Alpha-amylase"/>
    <property type="match status" value="2"/>
</dbReference>